<keyword evidence="3" id="KW-1185">Reference proteome</keyword>
<sequence>MWFRADVFRTSSCSFPRIPSPVGDREHSASNIVRNIETSFERQQRGLTGRLGVSDSPPLSHERQRGHRQQIRLLHVTESQGCWGSTDTACAQHSKCGWQRRWRGLGGGGMENQSGR</sequence>
<dbReference type="Proteomes" id="UP001497482">
    <property type="component" value="Chromosome 22"/>
</dbReference>
<accession>A0AAV2L7S1</accession>
<dbReference type="AlphaFoldDB" id="A0AAV2L7S1"/>
<proteinExistence type="predicted"/>
<evidence type="ECO:0000313" key="2">
    <source>
        <dbReference type="EMBL" id="CAL1598415.1"/>
    </source>
</evidence>
<feature type="region of interest" description="Disordered" evidence="1">
    <location>
        <begin position="43"/>
        <end position="68"/>
    </location>
</feature>
<dbReference type="EMBL" id="OZ035844">
    <property type="protein sequence ID" value="CAL1598415.1"/>
    <property type="molecule type" value="Genomic_DNA"/>
</dbReference>
<organism evidence="2 3">
    <name type="scientific">Knipowitschia caucasica</name>
    <name type="common">Caucasian dwarf goby</name>
    <name type="synonym">Pomatoschistus caucasicus</name>
    <dbReference type="NCBI Taxonomy" id="637954"/>
    <lineage>
        <taxon>Eukaryota</taxon>
        <taxon>Metazoa</taxon>
        <taxon>Chordata</taxon>
        <taxon>Craniata</taxon>
        <taxon>Vertebrata</taxon>
        <taxon>Euteleostomi</taxon>
        <taxon>Actinopterygii</taxon>
        <taxon>Neopterygii</taxon>
        <taxon>Teleostei</taxon>
        <taxon>Neoteleostei</taxon>
        <taxon>Acanthomorphata</taxon>
        <taxon>Gobiaria</taxon>
        <taxon>Gobiiformes</taxon>
        <taxon>Gobioidei</taxon>
        <taxon>Gobiidae</taxon>
        <taxon>Gobiinae</taxon>
        <taxon>Knipowitschia</taxon>
    </lineage>
</organism>
<evidence type="ECO:0000313" key="3">
    <source>
        <dbReference type="Proteomes" id="UP001497482"/>
    </source>
</evidence>
<reference evidence="2 3" key="1">
    <citation type="submission" date="2024-04" db="EMBL/GenBank/DDBJ databases">
        <authorList>
            <person name="Waldvogel A.-M."/>
            <person name="Schoenle A."/>
        </authorList>
    </citation>
    <scope>NUCLEOTIDE SEQUENCE [LARGE SCALE GENOMIC DNA]</scope>
</reference>
<gene>
    <name evidence="2" type="ORF">KC01_LOCUS26801</name>
</gene>
<evidence type="ECO:0000256" key="1">
    <source>
        <dbReference type="SAM" id="MobiDB-lite"/>
    </source>
</evidence>
<name>A0AAV2L7S1_KNICA</name>
<protein>
    <submittedName>
        <fullName evidence="2">Uncharacterized protein</fullName>
    </submittedName>
</protein>